<keyword evidence="2" id="KW-1133">Transmembrane helix</keyword>
<reference evidence="4 5" key="1">
    <citation type="submission" date="2021-07" db="EMBL/GenBank/DDBJ databases">
        <title>The Aristolochia fimbriata genome: insights into angiosperm evolution, floral development and chemical biosynthesis.</title>
        <authorList>
            <person name="Jiao Y."/>
        </authorList>
    </citation>
    <scope>NUCLEOTIDE SEQUENCE [LARGE SCALE GENOMIC DNA]</scope>
    <source>
        <strain evidence="4">IBCAS-2021</strain>
        <tissue evidence="4">Leaf</tissue>
    </source>
</reference>
<comment type="caution">
    <text evidence="4">The sequence shown here is derived from an EMBL/GenBank/DDBJ whole genome shotgun (WGS) entry which is preliminary data.</text>
</comment>
<evidence type="ECO:0000313" key="5">
    <source>
        <dbReference type="Proteomes" id="UP000825729"/>
    </source>
</evidence>
<sequence length="231" mass="27420">MATKKEESSETSRRQQTAQRDEEGSKLRGLLLFGLIGAAATTWAAGKLRQTVDRFYAQLSRSFSWGENYSSFKEQSWKRYYRRMQEEHEDEMERLERIRRMQNVFNRAKNKRKSYETWTEYGPGAYHQYSQREDWYWKADTYQRNHNTKSGSGPTPRSTGNYVLSQHYSVLGLDRFRRKPYTDVEIKTAFRTKAMEFHPDQNQGNEETAEAKFKEVVASYEAIKQERKIGK</sequence>
<organism evidence="4 5">
    <name type="scientific">Aristolochia fimbriata</name>
    <name type="common">White veined hardy Dutchman's pipe vine</name>
    <dbReference type="NCBI Taxonomy" id="158543"/>
    <lineage>
        <taxon>Eukaryota</taxon>
        <taxon>Viridiplantae</taxon>
        <taxon>Streptophyta</taxon>
        <taxon>Embryophyta</taxon>
        <taxon>Tracheophyta</taxon>
        <taxon>Spermatophyta</taxon>
        <taxon>Magnoliopsida</taxon>
        <taxon>Magnoliidae</taxon>
        <taxon>Piperales</taxon>
        <taxon>Aristolochiaceae</taxon>
        <taxon>Aristolochia</taxon>
    </lineage>
</organism>
<protein>
    <recommendedName>
        <fullName evidence="3">J domain-containing protein</fullName>
    </recommendedName>
</protein>
<keyword evidence="2" id="KW-0472">Membrane</keyword>
<feature type="region of interest" description="Disordered" evidence="1">
    <location>
        <begin position="1"/>
        <end position="24"/>
    </location>
</feature>
<dbReference type="Proteomes" id="UP000825729">
    <property type="component" value="Unassembled WGS sequence"/>
</dbReference>
<dbReference type="Gene3D" id="1.10.287.110">
    <property type="entry name" value="DnaJ domain"/>
    <property type="match status" value="1"/>
</dbReference>
<dbReference type="InterPro" id="IPR036869">
    <property type="entry name" value="J_dom_sf"/>
</dbReference>
<dbReference type="SMART" id="SM00271">
    <property type="entry name" value="DnaJ"/>
    <property type="match status" value="1"/>
</dbReference>
<keyword evidence="5" id="KW-1185">Reference proteome</keyword>
<dbReference type="EMBL" id="JAINDJ010000008">
    <property type="protein sequence ID" value="KAG9440666.1"/>
    <property type="molecule type" value="Genomic_DNA"/>
</dbReference>
<gene>
    <name evidence="4" type="ORF">H6P81_020831</name>
</gene>
<evidence type="ECO:0000259" key="3">
    <source>
        <dbReference type="PROSITE" id="PS50076"/>
    </source>
</evidence>
<dbReference type="SUPFAM" id="SSF46565">
    <property type="entry name" value="Chaperone J-domain"/>
    <property type="match status" value="1"/>
</dbReference>
<dbReference type="AlphaFoldDB" id="A0AAV7DYP3"/>
<dbReference type="PRINTS" id="PR00625">
    <property type="entry name" value="JDOMAIN"/>
</dbReference>
<proteinExistence type="predicted"/>
<keyword evidence="2" id="KW-0812">Transmembrane</keyword>
<dbReference type="CDD" id="cd06257">
    <property type="entry name" value="DnaJ"/>
    <property type="match status" value="1"/>
</dbReference>
<dbReference type="Pfam" id="PF00226">
    <property type="entry name" value="DnaJ"/>
    <property type="match status" value="1"/>
</dbReference>
<feature type="transmembrane region" description="Helical" evidence="2">
    <location>
        <begin position="27"/>
        <end position="46"/>
    </location>
</feature>
<dbReference type="PANTHER" id="PTHR45000">
    <property type="entry name" value="CHAPERONE DNAJ-DOMAIN SUPERFAMILY PROTEIN"/>
    <property type="match status" value="1"/>
</dbReference>
<dbReference type="PROSITE" id="PS50076">
    <property type="entry name" value="DNAJ_2"/>
    <property type="match status" value="1"/>
</dbReference>
<feature type="domain" description="J" evidence="3">
    <location>
        <begin position="166"/>
        <end position="231"/>
    </location>
</feature>
<dbReference type="PANTHER" id="PTHR45000:SF5">
    <property type="entry name" value="CHAPERONE DNAJ-DOMAIN SUPERFAMILY PROTEIN"/>
    <property type="match status" value="1"/>
</dbReference>
<accession>A0AAV7DYP3</accession>
<dbReference type="InterPro" id="IPR001623">
    <property type="entry name" value="DnaJ_domain"/>
</dbReference>
<evidence type="ECO:0000256" key="1">
    <source>
        <dbReference type="SAM" id="MobiDB-lite"/>
    </source>
</evidence>
<evidence type="ECO:0000313" key="4">
    <source>
        <dbReference type="EMBL" id="KAG9440666.1"/>
    </source>
</evidence>
<evidence type="ECO:0000256" key="2">
    <source>
        <dbReference type="SAM" id="Phobius"/>
    </source>
</evidence>
<name>A0AAV7DYP3_ARIFI</name>